<comment type="similarity">
    <text evidence="2">Belongs to the phosphohexose mutase family.</text>
</comment>
<dbReference type="InterPro" id="IPR005845">
    <property type="entry name" value="A-D-PHexomutase_a/b/a-II"/>
</dbReference>
<dbReference type="EMBL" id="AZIL01000834">
    <property type="protein sequence ID" value="EWM25749.1"/>
    <property type="molecule type" value="Genomic_DNA"/>
</dbReference>
<dbReference type="InterPro" id="IPR050060">
    <property type="entry name" value="Phosphoglucosamine_mutase"/>
</dbReference>
<dbReference type="InterPro" id="IPR016055">
    <property type="entry name" value="A-D-PHexomutase_a/b/a-I/II/III"/>
</dbReference>
<evidence type="ECO:0000256" key="1">
    <source>
        <dbReference type="ARBA" id="ARBA00001946"/>
    </source>
</evidence>
<dbReference type="InterPro" id="IPR005841">
    <property type="entry name" value="Alpha-D-phosphohexomutase_SF"/>
</dbReference>
<evidence type="ECO:0000313" key="7">
    <source>
        <dbReference type="EMBL" id="EWM25749.1"/>
    </source>
</evidence>
<evidence type="ECO:0000259" key="5">
    <source>
        <dbReference type="Pfam" id="PF02879"/>
    </source>
</evidence>
<comment type="caution">
    <text evidence="7">The sequence shown here is derived from an EMBL/GenBank/DDBJ whole genome shotgun (WGS) entry which is preliminary data.</text>
</comment>
<dbReference type="Gene3D" id="3.40.120.10">
    <property type="entry name" value="Alpha-D-Glucose-1,6-Bisphosphate, subunit A, domain 3"/>
    <property type="match status" value="3"/>
</dbReference>
<evidence type="ECO:0000259" key="4">
    <source>
        <dbReference type="Pfam" id="PF02878"/>
    </source>
</evidence>
<keyword evidence="3" id="KW-0597">Phosphoprotein</keyword>
<evidence type="ECO:0000313" key="8">
    <source>
        <dbReference type="Proteomes" id="UP000019335"/>
    </source>
</evidence>
<gene>
    <name evidence="7" type="ORF">Naga_100162g9</name>
</gene>
<organism evidence="7 8">
    <name type="scientific">Nannochloropsis gaditana</name>
    <dbReference type="NCBI Taxonomy" id="72520"/>
    <lineage>
        <taxon>Eukaryota</taxon>
        <taxon>Sar</taxon>
        <taxon>Stramenopiles</taxon>
        <taxon>Ochrophyta</taxon>
        <taxon>Eustigmatophyceae</taxon>
        <taxon>Eustigmatales</taxon>
        <taxon>Monodopsidaceae</taxon>
        <taxon>Nannochloropsis</taxon>
    </lineage>
</organism>
<feature type="domain" description="Alpha-D-phosphohexomutase alpha/beta/alpha" evidence="4">
    <location>
        <begin position="160"/>
        <end position="243"/>
    </location>
</feature>
<name>W7TZA7_9STRA</name>
<dbReference type="AlphaFoldDB" id="W7TZA7"/>
<dbReference type="InterPro" id="IPR005844">
    <property type="entry name" value="A-D-PHexomutase_a/b/a-I"/>
</dbReference>
<dbReference type="Pfam" id="PF02878">
    <property type="entry name" value="PGM_PMM_I"/>
    <property type="match status" value="1"/>
</dbReference>
<protein>
    <submittedName>
        <fullName evidence="7">Phosphoglucomutase phosphomannomutase alpha beta alpha domain i</fullName>
    </submittedName>
</protein>
<dbReference type="SUPFAM" id="SSF53738">
    <property type="entry name" value="Phosphoglucomutase, first 3 domains"/>
    <property type="match status" value="3"/>
</dbReference>
<dbReference type="Proteomes" id="UP000019335">
    <property type="component" value="Chromosome 10"/>
</dbReference>
<dbReference type="OrthoDB" id="1743979at2759"/>
<dbReference type="PANTHER" id="PTHR42946">
    <property type="entry name" value="PHOSPHOHEXOSE MUTASE"/>
    <property type="match status" value="1"/>
</dbReference>
<evidence type="ECO:0000259" key="6">
    <source>
        <dbReference type="Pfam" id="PF02880"/>
    </source>
</evidence>
<feature type="domain" description="Alpha-D-phosphohexomutase alpha/beta/alpha" evidence="5">
    <location>
        <begin position="311"/>
        <end position="399"/>
    </location>
</feature>
<sequence>MTEKTHFACFTGKRNVFAITSPPPRFLVVVLQMRFECRCGVSTVKKYPIKPRMPLHVGFSSLPKCRTLLPLLFLFFVTCLTPTLRVSGFAAPSPVSHIDRFKRLQNQFDLRGTALASNDGSKEVTLSPREAYFLGQAFATWIIRELSPQSSASTSAETLPITIAAGRDSRLTGPALSYSFLEGVETVCGAAAPVDLGLCSTPATFHACLDPPLGLGVSASVMVTASHLPMDRNGFKMFSRQGKGGLTEAEVSDVVALAAEIFQDQHGAYPNLDIPTTRPHPHWLKAHRFLQDVYGKHLSQLIRNCAAKGQNFEKPLEGMRVVLNPVNGAGGFFVHVLEACGADTRGSFNLAPDGHFPNEPPNPEDPATMRATVQAVAAAGADLGVILDPDCDRVGLVSGVGKAAGGDRAPIALNRNRLIAMAAAVVLRDHPGSTIVTDSVTSEGLSRFIAKRGGKHLRYQKGYRNVIEKGESLPDCWLAMECSGHAAFRENRFLDDGAFLAVKLIGEMASPVSALTGGKDIAVFTPSAGFEGANLLALIADLDEPVEYVEIRLPVLRGRDREVAIEQVLKAFEWVVSVTSWWKMEKYNYEGLRAKVQEGGGRKAGWLHFRASLHDPVISLTCESEVEGGVAAMLGTLIDCGMPDATSDTLVNDLPYWMSRKMVGRLDEFQRTCNHSCVDK</sequence>
<proteinExistence type="inferred from homology"/>
<dbReference type="Pfam" id="PF02880">
    <property type="entry name" value="PGM_PMM_III"/>
    <property type="match status" value="1"/>
</dbReference>
<dbReference type="Pfam" id="PF02879">
    <property type="entry name" value="PGM_PMM_II"/>
    <property type="match status" value="1"/>
</dbReference>
<comment type="cofactor">
    <cofactor evidence="1">
        <name>Mg(2+)</name>
        <dbReference type="ChEBI" id="CHEBI:18420"/>
    </cofactor>
</comment>
<reference evidence="7 8" key="1">
    <citation type="journal article" date="2014" name="Mol. Plant">
        <title>Chromosome Scale Genome Assembly and Transcriptome Profiling of Nannochloropsis gaditana in Nitrogen Depletion.</title>
        <authorList>
            <person name="Corteggiani Carpinelli E."/>
            <person name="Telatin A."/>
            <person name="Vitulo N."/>
            <person name="Forcato C."/>
            <person name="D'Angelo M."/>
            <person name="Schiavon R."/>
            <person name="Vezzi A."/>
            <person name="Giacometti G.M."/>
            <person name="Morosinotto T."/>
            <person name="Valle G."/>
        </authorList>
    </citation>
    <scope>NUCLEOTIDE SEQUENCE [LARGE SCALE GENOMIC DNA]</scope>
    <source>
        <strain evidence="7 8">B-31</strain>
    </source>
</reference>
<evidence type="ECO:0000256" key="2">
    <source>
        <dbReference type="ARBA" id="ARBA00010231"/>
    </source>
</evidence>
<dbReference type="InterPro" id="IPR005846">
    <property type="entry name" value="A-D-PHexomutase_a/b/a-III"/>
</dbReference>
<keyword evidence="8" id="KW-1185">Reference proteome</keyword>
<dbReference type="GO" id="GO:0005975">
    <property type="term" value="P:carbohydrate metabolic process"/>
    <property type="evidence" value="ECO:0007669"/>
    <property type="project" value="InterPro"/>
</dbReference>
<evidence type="ECO:0000256" key="3">
    <source>
        <dbReference type="ARBA" id="ARBA00022553"/>
    </source>
</evidence>
<feature type="domain" description="Alpha-D-phosphohexomutase alpha/beta/alpha" evidence="6">
    <location>
        <begin position="416"/>
        <end position="509"/>
    </location>
</feature>
<dbReference type="PRINTS" id="PR00509">
    <property type="entry name" value="PGMPMM"/>
</dbReference>
<dbReference type="PANTHER" id="PTHR42946:SF1">
    <property type="entry name" value="PHOSPHOGLUCOMUTASE (ALPHA-D-GLUCOSE-1,6-BISPHOSPHATE-DEPENDENT)"/>
    <property type="match status" value="1"/>
</dbReference>
<dbReference type="GO" id="GO:0004615">
    <property type="term" value="F:phosphomannomutase activity"/>
    <property type="evidence" value="ECO:0007669"/>
    <property type="project" value="TreeGrafter"/>
</dbReference>
<accession>W7TZA7</accession>